<dbReference type="OrthoDB" id="7824597at2"/>
<evidence type="ECO:0000313" key="2">
    <source>
        <dbReference type="Proteomes" id="UP000070107"/>
    </source>
</evidence>
<sequence>MVDTLTSYRLIASNLTRSLARVSQEPLVERETAYYMENIGNVKSIDDFMADDRLYRYAMKAYGLEDMAYAKAFIRKVLTEGVSDSESMANTLVDKRYKEFATTFDFAALGETTTSFDRAKQGAVDKYVRQTLEEEAGSQNEGVRLALYFERKVAGLTSAYEILGDKALLTVVQTALGIPSAVSYADIDKQAAMIEQRLDISSLSDPDELAKFMTRFTALYEMNNPSMGSAASIASLLLGGTSSVGISTDILTTLQSFKPGGR</sequence>
<protein>
    <submittedName>
        <fullName evidence="1">Flagellar biosynthesis protein FlgF</fullName>
    </submittedName>
</protein>
<dbReference type="Pfam" id="PF06748">
    <property type="entry name" value="DUF1217"/>
    <property type="match status" value="1"/>
</dbReference>
<keyword evidence="1" id="KW-0282">Flagellum</keyword>
<dbReference type="RefSeq" id="WP_068882773.1">
    <property type="nucleotide sequence ID" value="NZ_LNTU01000034.1"/>
</dbReference>
<dbReference type="EMBL" id="LNTU01000034">
    <property type="protein sequence ID" value="KXF76031.1"/>
    <property type="molecule type" value="Genomic_DNA"/>
</dbReference>
<name>A0A135HS57_9HYPH</name>
<dbReference type="STRING" id="1494590.ATN84_13985"/>
<dbReference type="Proteomes" id="UP000070107">
    <property type="component" value="Unassembled WGS sequence"/>
</dbReference>
<dbReference type="InterPro" id="IPR010626">
    <property type="entry name" value="DUF1217"/>
</dbReference>
<gene>
    <name evidence="1" type="ORF">ATN84_13985</name>
</gene>
<comment type="caution">
    <text evidence="1">The sequence shown here is derived from an EMBL/GenBank/DDBJ whole genome shotgun (WGS) entry which is preliminary data.</text>
</comment>
<keyword evidence="1" id="KW-0969">Cilium</keyword>
<keyword evidence="1" id="KW-0966">Cell projection</keyword>
<dbReference type="SUPFAM" id="SSF158837">
    <property type="entry name" value="AGR C 984p-like"/>
    <property type="match status" value="1"/>
</dbReference>
<reference evidence="1 2" key="1">
    <citation type="submission" date="2015-11" db="EMBL/GenBank/DDBJ databases">
        <title>Draft genome sequence of Paramesorhizobium deserti A-3-E, a strain highly resistant to diverse beta-lactam antibiotics.</title>
        <authorList>
            <person name="Lv R."/>
            <person name="Yang X."/>
            <person name="Fang N."/>
            <person name="Guo J."/>
            <person name="Luo X."/>
            <person name="Peng F."/>
            <person name="Yang R."/>
            <person name="Cui Y."/>
            <person name="Fang C."/>
            <person name="Song Y."/>
        </authorList>
    </citation>
    <scope>NUCLEOTIDE SEQUENCE [LARGE SCALE GENOMIC DNA]</scope>
    <source>
        <strain evidence="1 2">A-3-E</strain>
    </source>
</reference>
<accession>A0A135HS57</accession>
<evidence type="ECO:0000313" key="1">
    <source>
        <dbReference type="EMBL" id="KXF76031.1"/>
    </source>
</evidence>
<dbReference type="InterPro" id="IPR023157">
    <property type="entry name" value="AGR-C-984p-like_sf"/>
</dbReference>
<organism evidence="1 2">
    <name type="scientific">Paramesorhizobium deserti</name>
    <dbReference type="NCBI Taxonomy" id="1494590"/>
    <lineage>
        <taxon>Bacteria</taxon>
        <taxon>Pseudomonadati</taxon>
        <taxon>Pseudomonadota</taxon>
        <taxon>Alphaproteobacteria</taxon>
        <taxon>Hyphomicrobiales</taxon>
        <taxon>Phyllobacteriaceae</taxon>
        <taxon>Paramesorhizobium</taxon>
    </lineage>
</organism>
<dbReference type="AlphaFoldDB" id="A0A135HS57"/>
<proteinExistence type="predicted"/>
<dbReference type="Gene3D" id="1.10.3700.10">
    <property type="entry name" value="AGR C 984p-like"/>
    <property type="match status" value="1"/>
</dbReference>
<keyword evidence="2" id="KW-1185">Reference proteome</keyword>